<dbReference type="Proteomes" id="UP000298416">
    <property type="component" value="Unassembled WGS sequence"/>
</dbReference>
<gene>
    <name evidence="1" type="ORF">SASPL_141787</name>
</gene>
<sequence>MFPIGFGFKPIEGYLLPWECVVEKQMYGENFPCEPWKVFRDIESSYHSKTEEKGAIKYTIYAFTTLLRASNSKRVSRRAENGTWGGQTGPKKIENSETGCVIGQSTMLVGHWTMHEYCLSDEYVKVSGRSNAADLVVCKITKTVKKVPYAQSGVVSIEQLINDGLIASMVQLYCGGYEAPIKRAAEVDLRNEEGDDLKRQKCHGKEFI</sequence>
<dbReference type="SUPFAM" id="SSF101941">
    <property type="entry name" value="NAC domain"/>
    <property type="match status" value="1"/>
</dbReference>
<reference evidence="1" key="1">
    <citation type="submission" date="2018-01" db="EMBL/GenBank/DDBJ databases">
        <authorList>
            <person name="Mao J.F."/>
        </authorList>
    </citation>
    <scope>NUCLEOTIDE SEQUENCE</scope>
    <source>
        <strain evidence="1">Huo1</strain>
        <tissue evidence="1">Leaf</tissue>
    </source>
</reference>
<dbReference type="GO" id="GO:0003677">
    <property type="term" value="F:DNA binding"/>
    <property type="evidence" value="ECO:0007669"/>
    <property type="project" value="InterPro"/>
</dbReference>
<accession>A0A8X8WKF9</accession>
<comment type="caution">
    <text evidence="1">The sequence shown here is derived from an EMBL/GenBank/DDBJ whole genome shotgun (WGS) entry which is preliminary data.</text>
</comment>
<keyword evidence="2" id="KW-1185">Reference proteome</keyword>
<proteinExistence type="predicted"/>
<dbReference type="AlphaFoldDB" id="A0A8X8WKF9"/>
<dbReference type="Gene3D" id="2.170.150.80">
    <property type="entry name" value="NAC domain"/>
    <property type="match status" value="1"/>
</dbReference>
<protein>
    <submittedName>
        <fullName evidence="1">Uncharacterized protein</fullName>
    </submittedName>
</protein>
<dbReference type="GO" id="GO:0006355">
    <property type="term" value="P:regulation of DNA-templated transcription"/>
    <property type="evidence" value="ECO:0007669"/>
    <property type="project" value="InterPro"/>
</dbReference>
<reference evidence="1" key="2">
    <citation type="submission" date="2020-08" db="EMBL/GenBank/DDBJ databases">
        <title>Plant Genome Project.</title>
        <authorList>
            <person name="Zhang R.-G."/>
        </authorList>
    </citation>
    <scope>NUCLEOTIDE SEQUENCE</scope>
    <source>
        <strain evidence="1">Huo1</strain>
        <tissue evidence="1">Leaf</tissue>
    </source>
</reference>
<name>A0A8X8WKF9_SALSN</name>
<dbReference type="InterPro" id="IPR036093">
    <property type="entry name" value="NAC_dom_sf"/>
</dbReference>
<organism evidence="1">
    <name type="scientific">Salvia splendens</name>
    <name type="common">Scarlet sage</name>
    <dbReference type="NCBI Taxonomy" id="180675"/>
    <lineage>
        <taxon>Eukaryota</taxon>
        <taxon>Viridiplantae</taxon>
        <taxon>Streptophyta</taxon>
        <taxon>Embryophyta</taxon>
        <taxon>Tracheophyta</taxon>
        <taxon>Spermatophyta</taxon>
        <taxon>Magnoliopsida</taxon>
        <taxon>eudicotyledons</taxon>
        <taxon>Gunneridae</taxon>
        <taxon>Pentapetalae</taxon>
        <taxon>asterids</taxon>
        <taxon>lamiids</taxon>
        <taxon>Lamiales</taxon>
        <taxon>Lamiaceae</taxon>
        <taxon>Nepetoideae</taxon>
        <taxon>Mentheae</taxon>
        <taxon>Salviinae</taxon>
        <taxon>Salvia</taxon>
        <taxon>Salvia subgen. Calosphace</taxon>
        <taxon>core Calosphace</taxon>
    </lineage>
</organism>
<evidence type="ECO:0000313" key="1">
    <source>
        <dbReference type="EMBL" id="KAG6395664.1"/>
    </source>
</evidence>
<dbReference type="EMBL" id="PNBA02000016">
    <property type="protein sequence ID" value="KAG6395664.1"/>
    <property type="molecule type" value="Genomic_DNA"/>
</dbReference>
<evidence type="ECO:0000313" key="2">
    <source>
        <dbReference type="Proteomes" id="UP000298416"/>
    </source>
</evidence>